<feature type="domain" description="Peptidase S54 rhomboid" evidence="8">
    <location>
        <begin position="125"/>
        <end position="258"/>
    </location>
</feature>
<gene>
    <name evidence="10" type="ORF">DEU29_11838</name>
</gene>
<dbReference type="Pfam" id="PF12122">
    <property type="entry name" value="Rhomboid_N"/>
    <property type="match status" value="1"/>
</dbReference>
<name>A0A4R6NYK0_9GAMM</name>
<protein>
    <submittedName>
        <fullName evidence="10">GlpG protein</fullName>
    </submittedName>
</protein>
<evidence type="ECO:0000256" key="6">
    <source>
        <dbReference type="ARBA" id="ARBA00023136"/>
    </source>
</evidence>
<keyword evidence="6 7" id="KW-0472">Membrane</keyword>
<keyword evidence="5 7" id="KW-1133">Transmembrane helix</keyword>
<evidence type="ECO:0000256" key="7">
    <source>
        <dbReference type="SAM" id="Phobius"/>
    </source>
</evidence>
<dbReference type="EMBL" id="SNXI01000018">
    <property type="protein sequence ID" value="TDP29069.1"/>
    <property type="molecule type" value="Genomic_DNA"/>
</dbReference>
<dbReference type="SUPFAM" id="SSF144091">
    <property type="entry name" value="Rhomboid-like"/>
    <property type="match status" value="1"/>
</dbReference>
<dbReference type="InterPro" id="IPR038236">
    <property type="entry name" value="GlpG_N_sf"/>
</dbReference>
<keyword evidence="4" id="KW-0378">Hydrolase</keyword>
<dbReference type="RefSeq" id="WP_133540492.1">
    <property type="nucleotide sequence ID" value="NZ_SNXI01000018.1"/>
</dbReference>
<dbReference type="InterPro" id="IPR022764">
    <property type="entry name" value="Peptidase_S54_rhomboid_dom"/>
</dbReference>
<evidence type="ECO:0000256" key="5">
    <source>
        <dbReference type="ARBA" id="ARBA00022989"/>
    </source>
</evidence>
<accession>A0A4R6NYK0</accession>
<keyword evidence="11" id="KW-1185">Reference proteome</keyword>
<evidence type="ECO:0000256" key="2">
    <source>
        <dbReference type="ARBA" id="ARBA00009045"/>
    </source>
</evidence>
<dbReference type="Gene3D" id="3.30.70.2350">
    <property type="match status" value="1"/>
</dbReference>
<dbReference type="InterPro" id="IPR035952">
    <property type="entry name" value="Rhomboid-like_sf"/>
</dbReference>
<keyword evidence="3 7" id="KW-0812">Transmembrane</keyword>
<feature type="transmembrane region" description="Helical" evidence="7">
    <location>
        <begin position="164"/>
        <end position="182"/>
    </location>
</feature>
<evidence type="ECO:0000259" key="9">
    <source>
        <dbReference type="Pfam" id="PF12122"/>
    </source>
</evidence>
<proteinExistence type="inferred from homology"/>
<feature type="transmembrane region" description="Helical" evidence="7">
    <location>
        <begin position="243"/>
        <end position="261"/>
    </location>
</feature>
<dbReference type="PANTHER" id="PTHR43731">
    <property type="entry name" value="RHOMBOID PROTEASE"/>
    <property type="match status" value="1"/>
</dbReference>
<dbReference type="OrthoDB" id="9778341at2"/>
<feature type="transmembrane region" description="Helical" evidence="7">
    <location>
        <begin position="188"/>
        <end position="207"/>
    </location>
</feature>
<dbReference type="InterPro" id="IPR050925">
    <property type="entry name" value="Rhomboid_protease_S54"/>
</dbReference>
<feature type="transmembrane region" description="Helical" evidence="7">
    <location>
        <begin position="85"/>
        <end position="104"/>
    </location>
</feature>
<dbReference type="GO" id="GO:0016020">
    <property type="term" value="C:membrane"/>
    <property type="evidence" value="ECO:0007669"/>
    <property type="project" value="UniProtKB-SubCell"/>
</dbReference>
<sequence>MRRLLTSTDSDFIGQVYQYLRQHGIPVSVTEQGNNLELWLHQSSYEAAAKQLIQDFKNNPQVIDTKPNRSARSSLLNDLLRNTGWLTRIIAVIAVLVYLLLQMAPESILGALRISNYYDSYPVAQPWRFISPVVLHFSVMHLVFNVFWWWYLGGRIERYLGGSWLIAVFLFSGITANVAQYVVSGPNFGGLSGVVYGLLGFCWLYSFGRRTPLWLPPGLIVFMVGWLILGYTGVLWVNIANEAHLAGLLSGCLAGVLVRLLNPTPRTNLR</sequence>
<reference evidence="10 11" key="1">
    <citation type="submission" date="2019-03" db="EMBL/GenBank/DDBJ databases">
        <title>Freshwater and sediment microbial communities from various areas in North America, analyzing microbe dynamics in response to fracking.</title>
        <authorList>
            <person name="Lamendella R."/>
        </authorList>
    </citation>
    <scope>NUCLEOTIDE SEQUENCE [LARGE SCALE GENOMIC DNA]</scope>
    <source>
        <strain evidence="10 11">18_TX</strain>
    </source>
</reference>
<dbReference type="Pfam" id="PF01694">
    <property type="entry name" value="Rhomboid"/>
    <property type="match status" value="1"/>
</dbReference>
<evidence type="ECO:0000313" key="11">
    <source>
        <dbReference type="Proteomes" id="UP000295531"/>
    </source>
</evidence>
<dbReference type="Proteomes" id="UP000295531">
    <property type="component" value="Unassembled WGS sequence"/>
</dbReference>
<feature type="domain" description="Peptidase S54 GlpG peptidase N-terminal" evidence="9">
    <location>
        <begin position="1"/>
        <end position="61"/>
    </location>
</feature>
<comment type="subcellular location">
    <subcellularLocation>
        <location evidence="1">Membrane</location>
        <topology evidence="1">Multi-pass membrane protein</topology>
    </subcellularLocation>
</comment>
<feature type="transmembrane region" description="Helical" evidence="7">
    <location>
        <begin position="129"/>
        <end position="152"/>
    </location>
</feature>
<evidence type="ECO:0000256" key="4">
    <source>
        <dbReference type="ARBA" id="ARBA00022801"/>
    </source>
</evidence>
<evidence type="ECO:0000259" key="8">
    <source>
        <dbReference type="Pfam" id="PF01694"/>
    </source>
</evidence>
<evidence type="ECO:0000256" key="3">
    <source>
        <dbReference type="ARBA" id="ARBA00022692"/>
    </source>
</evidence>
<dbReference type="PANTHER" id="PTHR43731:SF14">
    <property type="entry name" value="PRESENILIN-ASSOCIATED RHOMBOID-LIKE PROTEIN, MITOCHONDRIAL"/>
    <property type="match status" value="1"/>
</dbReference>
<evidence type="ECO:0000313" key="10">
    <source>
        <dbReference type="EMBL" id="TDP29069.1"/>
    </source>
</evidence>
<dbReference type="InterPro" id="IPR022732">
    <property type="entry name" value="Peptidase_S54_GlpG_N"/>
</dbReference>
<evidence type="ECO:0000256" key="1">
    <source>
        <dbReference type="ARBA" id="ARBA00004141"/>
    </source>
</evidence>
<feature type="transmembrane region" description="Helical" evidence="7">
    <location>
        <begin position="219"/>
        <end position="237"/>
    </location>
</feature>
<organism evidence="10 11">
    <name type="scientific">Idiomarina aquatica</name>
    <dbReference type="NCBI Taxonomy" id="1327752"/>
    <lineage>
        <taxon>Bacteria</taxon>
        <taxon>Pseudomonadati</taxon>
        <taxon>Pseudomonadota</taxon>
        <taxon>Gammaproteobacteria</taxon>
        <taxon>Alteromonadales</taxon>
        <taxon>Idiomarinaceae</taxon>
        <taxon>Idiomarina</taxon>
    </lineage>
</organism>
<dbReference type="GO" id="GO:0004252">
    <property type="term" value="F:serine-type endopeptidase activity"/>
    <property type="evidence" value="ECO:0007669"/>
    <property type="project" value="InterPro"/>
</dbReference>
<comment type="similarity">
    <text evidence="2">Belongs to the peptidase S54 family.</text>
</comment>
<dbReference type="AlphaFoldDB" id="A0A4R6NYK0"/>
<dbReference type="Gene3D" id="1.20.1540.10">
    <property type="entry name" value="Rhomboid-like"/>
    <property type="match status" value="1"/>
</dbReference>
<comment type="caution">
    <text evidence="10">The sequence shown here is derived from an EMBL/GenBank/DDBJ whole genome shotgun (WGS) entry which is preliminary data.</text>
</comment>